<dbReference type="PANTHER" id="PTHR18804">
    <property type="entry name" value="RIBOSOMAL PROTEIN"/>
    <property type="match status" value="1"/>
</dbReference>
<dbReference type="PANTHER" id="PTHR18804:SF16">
    <property type="entry name" value="RIBOSOMAL PROTEIN"/>
    <property type="match status" value="1"/>
</dbReference>
<comment type="similarity">
    <text evidence="1 4">Belongs to the bacterial ribosomal protein bL36 family.</text>
</comment>
<proteinExistence type="inferred from homology"/>
<dbReference type="GO" id="GO:0003735">
    <property type="term" value="F:structural constituent of ribosome"/>
    <property type="evidence" value="ECO:0007669"/>
    <property type="project" value="InterPro"/>
</dbReference>
<keyword evidence="3 4" id="KW-0687">Ribonucleoprotein</keyword>
<evidence type="ECO:0000313" key="6">
    <source>
        <dbReference type="Proteomes" id="UP001162131"/>
    </source>
</evidence>
<organism evidence="5 6">
    <name type="scientific">Blepharisma stoltei</name>
    <dbReference type="NCBI Taxonomy" id="1481888"/>
    <lineage>
        <taxon>Eukaryota</taxon>
        <taxon>Sar</taxon>
        <taxon>Alveolata</taxon>
        <taxon>Ciliophora</taxon>
        <taxon>Postciliodesmatophora</taxon>
        <taxon>Heterotrichea</taxon>
        <taxon>Heterotrichida</taxon>
        <taxon>Blepharismidae</taxon>
        <taxon>Blepharisma</taxon>
    </lineage>
</organism>
<dbReference type="InterPro" id="IPR000473">
    <property type="entry name" value="Ribosomal_bL36"/>
</dbReference>
<keyword evidence="6" id="KW-1185">Reference proteome</keyword>
<dbReference type="Pfam" id="PF00444">
    <property type="entry name" value="Ribosomal_L36"/>
    <property type="match status" value="1"/>
</dbReference>
<dbReference type="GO" id="GO:0005840">
    <property type="term" value="C:ribosome"/>
    <property type="evidence" value="ECO:0007669"/>
    <property type="project" value="UniProtKB-KW"/>
</dbReference>
<evidence type="ECO:0000256" key="1">
    <source>
        <dbReference type="ARBA" id="ARBA00007645"/>
    </source>
</evidence>
<keyword evidence="2 4" id="KW-0689">Ribosomal protein</keyword>
<dbReference type="SUPFAM" id="SSF57840">
    <property type="entry name" value="Ribosomal protein L36"/>
    <property type="match status" value="1"/>
</dbReference>
<evidence type="ECO:0000313" key="5">
    <source>
        <dbReference type="EMBL" id="CAG9310035.1"/>
    </source>
</evidence>
<dbReference type="Proteomes" id="UP001162131">
    <property type="component" value="Unassembled WGS sequence"/>
</dbReference>
<dbReference type="NCBIfam" id="TIGR01022">
    <property type="entry name" value="rpmJ_bact"/>
    <property type="match status" value="1"/>
</dbReference>
<name>A0AAU9I7T8_9CILI</name>
<dbReference type="AlphaFoldDB" id="A0AAU9I7T8"/>
<evidence type="ECO:0000256" key="2">
    <source>
        <dbReference type="ARBA" id="ARBA00022980"/>
    </source>
</evidence>
<evidence type="ECO:0000256" key="3">
    <source>
        <dbReference type="ARBA" id="ARBA00023274"/>
    </source>
</evidence>
<reference evidence="5" key="1">
    <citation type="submission" date="2021-09" db="EMBL/GenBank/DDBJ databases">
        <authorList>
            <consortium name="AG Swart"/>
            <person name="Singh M."/>
            <person name="Singh A."/>
            <person name="Seah K."/>
            <person name="Emmerich C."/>
        </authorList>
    </citation>
    <scope>NUCLEOTIDE SEQUENCE</scope>
    <source>
        <strain evidence="5">ATCC30299</strain>
    </source>
</reference>
<dbReference type="InterPro" id="IPR052010">
    <property type="entry name" value="Ribosomal_LSU_bL36"/>
</dbReference>
<protein>
    <recommendedName>
        <fullName evidence="4">Ribosomal protein</fullName>
    </recommendedName>
</protein>
<comment type="caution">
    <text evidence="5">The sequence shown here is derived from an EMBL/GenBank/DDBJ whole genome shotgun (WGS) entry which is preliminary data.</text>
</comment>
<gene>
    <name evidence="5" type="ORF">BSTOLATCC_MIC248</name>
</gene>
<dbReference type="GO" id="GO:0006412">
    <property type="term" value="P:translation"/>
    <property type="evidence" value="ECO:0007669"/>
    <property type="project" value="InterPro"/>
</dbReference>
<evidence type="ECO:0000256" key="4">
    <source>
        <dbReference type="RuleBase" id="RU000570"/>
    </source>
</evidence>
<dbReference type="PROSITE" id="PS00828">
    <property type="entry name" value="RIBOSOMAL_L36"/>
    <property type="match status" value="1"/>
</dbReference>
<dbReference type="InterPro" id="IPR035977">
    <property type="entry name" value="Ribosomal_bL36_sp"/>
</dbReference>
<dbReference type="HAMAP" id="MF_00251">
    <property type="entry name" value="Ribosomal_bL36"/>
    <property type="match status" value="1"/>
</dbReference>
<dbReference type="GO" id="GO:1990904">
    <property type="term" value="C:ribonucleoprotein complex"/>
    <property type="evidence" value="ECO:0007669"/>
    <property type="project" value="UniProtKB-KW"/>
</dbReference>
<dbReference type="EMBL" id="CAJZBQ010000001">
    <property type="protein sequence ID" value="CAG9310035.1"/>
    <property type="molecule type" value="Genomic_DNA"/>
</dbReference>
<accession>A0AAU9I7T8</accession>
<sequence length="96" mass="11386">MKLVGSLKKRCEKCYFVRRGKRLFVKCESNPRHKQRQGRAFGTFDNTFNGALDSTFNGTFQNNDLAFQYHLHGIFGIQMALMNNFYFNYIRQKDLF</sequence>